<dbReference type="Proteomes" id="UP000481947">
    <property type="component" value="Unassembled WGS sequence"/>
</dbReference>
<comment type="caution">
    <text evidence="1">The sequence shown here is derived from an EMBL/GenBank/DDBJ whole genome shotgun (WGS) entry which is preliminary data.</text>
</comment>
<dbReference type="AlphaFoldDB" id="A0A7C9IX63"/>
<accession>A0A7C9IX63</accession>
<sequence>MHKTSITESIVTRLQRLTEATGRSKTFYTIEAIRCHLDDLEDLYLSEQRLPNARAGPSEAVPLEPLLRCHGV</sequence>
<evidence type="ECO:0000313" key="1">
    <source>
        <dbReference type="EMBL" id="MYZ51514.1"/>
    </source>
</evidence>
<evidence type="ECO:0000313" key="2">
    <source>
        <dbReference type="Proteomes" id="UP000481947"/>
    </source>
</evidence>
<organism evidence="1 2">
    <name type="scientific">Malikia spinosa</name>
    <dbReference type="NCBI Taxonomy" id="86180"/>
    <lineage>
        <taxon>Bacteria</taxon>
        <taxon>Pseudomonadati</taxon>
        <taxon>Pseudomonadota</taxon>
        <taxon>Betaproteobacteria</taxon>
        <taxon>Burkholderiales</taxon>
        <taxon>Comamonadaceae</taxon>
        <taxon>Malikia</taxon>
    </lineage>
</organism>
<dbReference type="EMBL" id="VYSB01000004">
    <property type="protein sequence ID" value="MYZ51514.1"/>
    <property type="molecule type" value="Genomic_DNA"/>
</dbReference>
<proteinExistence type="predicted"/>
<reference evidence="1 2" key="1">
    <citation type="submission" date="2019-09" db="EMBL/GenBank/DDBJ databases">
        <title>Identification of Malikia spinosa a prominent benzene-, toluene-, and ethylbenzene-degrading bacterium: enrichment, isolation and whole genome sequencing.</title>
        <authorList>
            <person name="Tancsics A."/>
            <person name="Revesz F."/>
            <person name="Kriszt B."/>
        </authorList>
    </citation>
    <scope>NUCLEOTIDE SEQUENCE [LARGE SCALE GENOMIC DNA]</scope>
    <source>
        <strain evidence="1 2">AB6</strain>
    </source>
</reference>
<protein>
    <submittedName>
        <fullName evidence="1">CopG family transcriptional regulator</fullName>
    </submittedName>
</protein>
<name>A0A7C9IX63_9BURK</name>
<gene>
    <name evidence="1" type="ORF">F5985_05030</name>
</gene>